<evidence type="ECO:0000313" key="9">
    <source>
        <dbReference type="EMBL" id="TWI22155.1"/>
    </source>
</evidence>
<evidence type="ECO:0000256" key="4">
    <source>
        <dbReference type="ARBA" id="ARBA00023136"/>
    </source>
</evidence>
<evidence type="ECO:0000259" key="7">
    <source>
        <dbReference type="Pfam" id="PF07980"/>
    </source>
</evidence>
<dbReference type="EMBL" id="VLKR01000006">
    <property type="protein sequence ID" value="TWI22155.1"/>
    <property type="molecule type" value="Genomic_DNA"/>
</dbReference>
<accession>A0A562MQD5</accession>
<evidence type="ECO:0000313" key="10">
    <source>
        <dbReference type="Proteomes" id="UP000315908"/>
    </source>
</evidence>
<protein>
    <submittedName>
        <fullName evidence="9">Putative outer membrane starch-binding protein</fullName>
    </submittedName>
</protein>
<evidence type="ECO:0000259" key="8">
    <source>
        <dbReference type="Pfam" id="PF14322"/>
    </source>
</evidence>
<comment type="similarity">
    <text evidence="2">Belongs to the SusD family.</text>
</comment>
<dbReference type="InterPro" id="IPR012944">
    <property type="entry name" value="SusD_RagB_dom"/>
</dbReference>
<dbReference type="Pfam" id="PF14322">
    <property type="entry name" value="SusD-like_3"/>
    <property type="match status" value="1"/>
</dbReference>
<proteinExistence type="inferred from homology"/>
<gene>
    <name evidence="9" type="ORF">IQ31_01560</name>
</gene>
<feature type="domain" description="SusD-like N-terminal" evidence="8">
    <location>
        <begin position="47"/>
        <end position="232"/>
    </location>
</feature>
<feature type="domain" description="RagB/SusD" evidence="7">
    <location>
        <begin position="311"/>
        <end position="497"/>
    </location>
</feature>
<evidence type="ECO:0000256" key="2">
    <source>
        <dbReference type="ARBA" id="ARBA00006275"/>
    </source>
</evidence>
<name>A0A562MQD5_9SPHI</name>
<dbReference type="Pfam" id="PF07980">
    <property type="entry name" value="SusD_RagB"/>
    <property type="match status" value="1"/>
</dbReference>
<sequence>MKTFKNNIKYILGMAGLAIVLGLSLNSCTKLDPKLYSDLTTKNAYSTESDINAALTGVYTSLSPYPGDAYLYYAGYLVMITDYATDIGFSTAAGDPTRMSNFTYDDNNRYFKFNYQNMYQVISNANMLIDRIESVTIPDDRKKKIIAQARFLRSLSYMDLTDAWGPVPLITTVKNPTESYNEPLVAVEKIDAQIAEDCQYAIDNLPEKWSDELGIGRATKGAALTLMGKMYMRSHNYEKAKTYIDQVLALRDKGVYTLNPDFKKEWSDNNKMDMGLIFGILHEPTLNGGEITNHFGPTDNPEVPDRWQYYGVSLDFWRKYSDLDPRKKFFYYNYTGKAARDKNTKYGFFYMLPAKGQTTPPSDTVKFLQNVATKKYSYDMVNNSYLDGRTIQVLRLADVILCKAEIENALNGPAAALPYINEVRKRAGAPEYGKHPDFPSPASKEALIDALVDERGFELVFEYKRRQDLIRLGRYEKVSNAYLKGRGLKENVTEAMRYFPYPLEEARLHQEMTTANPSRLPK</sequence>
<dbReference type="InterPro" id="IPR019734">
    <property type="entry name" value="TPR_rpt"/>
</dbReference>
<dbReference type="InterPro" id="IPR011990">
    <property type="entry name" value="TPR-like_helical_dom_sf"/>
</dbReference>
<keyword evidence="6" id="KW-0802">TPR repeat</keyword>
<dbReference type="GO" id="GO:0009279">
    <property type="term" value="C:cell outer membrane"/>
    <property type="evidence" value="ECO:0007669"/>
    <property type="project" value="UniProtKB-SubCell"/>
</dbReference>
<comment type="caution">
    <text evidence="9">The sequence shown here is derived from an EMBL/GenBank/DDBJ whole genome shotgun (WGS) entry which is preliminary data.</text>
</comment>
<comment type="subcellular location">
    <subcellularLocation>
        <location evidence="1">Cell outer membrane</location>
    </subcellularLocation>
</comment>
<keyword evidence="3" id="KW-0732">Signal</keyword>
<keyword evidence="4" id="KW-0472">Membrane</keyword>
<evidence type="ECO:0000256" key="3">
    <source>
        <dbReference type="ARBA" id="ARBA00022729"/>
    </source>
</evidence>
<organism evidence="9 10">
    <name type="scientific">Sphingobacterium siyangense</name>
    <dbReference type="NCBI Taxonomy" id="459529"/>
    <lineage>
        <taxon>Bacteria</taxon>
        <taxon>Pseudomonadati</taxon>
        <taxon>Bacteroidota</taxon>
        <taxon>Sphingobacteriia</taxon>
        <taxon>Sphingobacteriales</taxon>
        <taxon>Sphingobacteriaceae</taxon>
        <taxon>Sphingobacterium</taxon>
    </lineage>
</organism>
<keyword evidence="5" id="KW-0998">Cell outer membrane</keyword>
<dbReference type="Gene3D" id="1.25.40.390">
    <property type="match status" value="1"/>
</dbReference>
<dbReference type="RefSeq" id="WP_208734154.1">
    <property type="nucleotide sequence ID" value="NZ_DAIRPU010000011.1"/>
</dbReference>
<dbReference type="Proteomes" id="UP000315908">
    <property type="component" value="Unassembled WGS sequence"/>
</dbReference>
<dbReference type="InterPro" id="IPR033985">
    <property type="entry name" value="SusD-like_N"/>
</dbReference>
<dbReference type="SUPFAM" id="SSF48452">
    <property type="entry name" value="TPR-like"/>
    <property type="match status" value="1"/>
</dbReference>
<feature type="repeat" description="TPR" evidence="6">
    <location>
        <begin position="221"/>
        <end position="254"/>
    </location>
</feature>
<dbReference type="PROSITE" id="PS50005">
    <property type="entry name" value="TPR"/>
    <property type="match status" value="1"/>
</dbReference>
<evidence type="ECO:0000256" key="6">
    <source>
        <dbReference type="PROSITE-ProRule" id="PRU00339"/>
    </source>
</evidence>
<dbReference type="CDD" id="cd08977">
    <property type="entry name" value="SusD"/>
    <property type="match status" value="1"/>
</dbReference>
<evidence type="ECO:0000256" key="1">
    <source>
        <dbReference type="ARBA" id="ARBA00004442"/>
    </source>
</evidence>
<reference evidence="9 10" key="1">
    <citation type="journal article" date="2015" name="Stand. Genomic Sci.">
        <title>Genomic Encyclopedia of Bacterial and Archaeal Type Strains, Phase III: the genomes of soil and plant-associated and newly described type strains.</title>
        <authorList>
            <person name="Whitman W.B."/>
            <person name="Woyke T."/>
            <person name="Klenk H.P."/>
            <person name="Zhou Y."/>
            <person name="Lilburn T.G."/>
            <person name="Beck B.J."/>
            <person name="De Vos P."/>
            <person name="Vandamme P."/>
            <person name="Eisen J.A."/>
            <person name="Garrity G."/>
            <person name="Hugenholtz P."/>
            <person name="Kyrpides N.C."/>
        </authorList>
    </citation>
    <scope>NUCLEOTIDE SEQUENCE [LARGE SCALE GENOMIC DNA]</scope>
    <source>
        <strain evidence="9 10">CGMCC 1.6855</strain>
    </source>
</reference>
<dbReference type="AlphaFoldDB" id="A0A562MQD5"/>
<evidence type="ECO:0000256" key="5">
    <source>
        <dbReference type="ARBA" id="ARBA00023237"/>
    </source>
</evidence>